<gene>
    <name evidence="2" type="ORF">SHI21_06850</name>
</gene>
<keyword evidence="3" id="KW-1185">Reference proteome</keyword>
<reference evidence="2 3" key="1">
    <citation type="submission" date="2023-11" db="EMBL/GenBank/DDBJ databases">
        <title>A Novel Polar Bacteriovorax (B. antarcticus) Isolated from the Biocrust in Antarctica.</title>
        <authorList>
            <person name="Mun W."/>
            <person name="Choi S.Y."/>
            <person name="Mitchell R.J."/>
        </authorList>
    </citation>
    <scope>NUCLEOTIDE SEQUENCE [LARGE SCALE GENOMIC DNA]</scope>
    <source>
        <strain evidence="2 3">PP10</strain>
    </source>
</reference>
<proteinExistence type="predicted"/>
<organism evidence="2 3">
    <name type="scientific">Bacteriovorax antarcticus</name>
    <dbReference type="NCBI Taxonomy" id="3088717"/>
    <lineage>
        <taxon>Bacteria</taxon>
        <taxon>Pseudomonadati</taxon>
        <taxon>Bdellovibrionota</taxon>
        <taxon>Bacteriovoracia</taxon>
        <taxon>Bacteriovoracales</taxon>
        <taxon>Bacteriovoracaceae</taxon>
        <taxon>Bacteriovorax</taxon>
    </lineage>
</organism>
<dbReference type="RefSeq" id="WP_323575553.1">
    <property type="nucleotide sequence ID" value="NZ_JAYGJQ010000001.1"/>
</dbReference>
<name>A0ABU5VV42_9BACT</name>
<keyword evidence="1" id="KW-1133">Transmembrane helix</keyword>
<evidence type="ECO:0000256" key="1">
    <source>
        <dbReference type="SAM" id="Phobius"/>
    </source>
</evidence>
<feature type="transmembrane region" description="Helical" evidence="1">
    <location>
        <begin position="61"/>
        <end position="82"/>
    </location>
</feature>
<dbReference type="Proteomes" id="UP001302274">
    <property type="component" value="Unassembled WGS sequence"/>
</dbReference>
<feature type="transmembrane region" description="Helical" evidence="1">
    <location>
        <begin position="12"/>
        <end position="28"/>
    </location>
</feature>
<protein>
    <submittedName>
        <fullName evidence="2">Uncharacterized protein</fullName>
    </submittedName>
</protein>
<keyword evidence="1" id="KW-0472">Membrane</keyword>
<feature type="transmembrane region" description="Helical" evidence="1">
    <location>
        <begin position="102"/>
        <end position="125"/>
    </location>
</feature>
<feature type="transmembrane region" description="Helical" evidence="1">
    <location>
        <begin position="34"/>
        <end position="54"/>
    </location>
</feature>
<dbReference type="EMBL" id="JAYGJQ010000001">
    <property type="protein sequence ID" value="MEA9355910.1"/>
    <property type="molecule type" value="Genomic_DNA"/>
</dbReference>
<evidence type="ECO:0000313" key="3">
    <source>
        <dbReference type="Proteomes" id="UP001302274"/>
    </source>
</evidence>
<comment type="caution">
    <text evidence="2">The sequence shown here is derived from an EMBL/GenBank/DDBJ whole genome shotgun (WGS) entry which is preliminary data.</text>
</comment>
<sequence length="128" mass="14575">MKLFENKKSRFIIISILGALQVASFTIIPKESSINLFLVVNLSYFFLGLISINWKEACKNIFLVTIPVFLFMTLIFLVPAIIKGNITDVFWPIKAGLQIWSLTLIVGMPIFFLGFGSRYIALLILKRE</sequence>
<evidence type="ECO:0000313" key="2">
    <source>
        <dbReference type="EMBL" id="MEA9355910.1"/>
    </source>
</evidence>
<accession>A0ABU5VV42</accession>
<keyword evidence="1" id="KW-0812">Transmembrane</keyword>